<evidence type="ECO:0000256" key="8">
    <source>
        <dbReference type="SAM" id="Phobius"/>
    </source>
</evidence>
<feature type="transmembrane region" description="Helical" evidence="8">
    <location>
        <begin position="12"/>
        <end position="35"/>
    </location>
</feature>
<feature type="compositionally biased region" description="Low complexity" evidence="7">
    <location>
        <begin position="861"/>
        <end position="888"/>
    </location>
</feature>
<evidence type="ECO:0000313" key="10">
    <source>
        <dbReference type="EMBL" id="WIM99196.1"/>
    </source>
</evidence>
<dbReference type="Proteomes" id="UP001240150">
    <property type="component" value="Chromosome"/>
</dbReference>
<feature type="region of interest" description="Disordered" evidence="7">
    <location>
        <begin position="1050"/>
        <end position="1437"/>
    </location>
</feature>
<accession>A0ABY8WQD5</accession>
<feature type="transmembrane region" description="Helical" evidence="8">
    <location>
        <begin position="625"/>
        <end position="654"/>
    </location>
</feature>
<feature type="compositionally biased region" description="Low complexity" evidence="7">
    <location>
        <begin position="1111"/>
        <end position="1124"/>
    </location>
</feature>
<sequence>MFAGWGSRVARLRWPVLIVTLVAVLGAGLWGVGVFGQLTEGGYADPTSESARAADVAAAAIGGQGGDVIAIYTPAGGTAITDAALGKRIRARLSSLPAGAVTASTSFWDKRNPAYAAKDKSSAVAVISLAGADDAAKADAYAEIEHRLAVDGATVQLAGSIPLAHASNERSTDDLGFAEMVSMPVVLILLLVIFGSLVAASLPVLIGGCSVLGALGVLHAVALGHEVNSFAVNVASLLGLGMAIDYGLFMVGRFREEQAAGHEPGEAVRRTVATAGRTVVFSATLLMTALATLLLFPQGFLKSLAYGGLAAVFLAMLLSLTLLPAILAILGPRVDKLPIRLPFAARTGSGWQGLAAFVLRRPVVVAIPILAGLIVLALPVKDVRFGENDERVLPAGDPARVAVETLKSSYPQFSSDGVQVVLRGPAGHLAADIAKIPSVAAVDRTGAARDVTVLNAALTGTDSFSAESRRVVEAIRALPAPAGTRILVGGVTARNVDSLDAIGDQLPLMIGLLAGATLLLMFLAFGSILLPIKAVIMSALSLSATFGVLVWLFQQGHGSGLLSVTPAPLEAGIVVLMAAVVFGLSTDYEVFLLSRMVEARTRGASTRDAVSTGLTSTGRVISAAALLLIVVTGAFALSAITTMRFIGVGMIIALVLDATVVRMLLVPAVLALLGDAAWWAPGPLRRLQEKAGLAEHSDPDPLPAPGSPAALSGTPSAADAATEVLDYAAVAAHLSASNAVTTVLPVIKADEEPLVAAPDETSILVWNGDSADEPSPASDSSSASDSSATCSDSDAGSDSDSSVSSDPAAESSASSDDASAPVDAHSASPDDAASDEEPSADELIADNPPADATQLLPLYQPDPVAASADDADALPAEPVESAEPSESTELSDPTEPAEPSEPGELAEPAQPAESAVETLSEAEESPSEVASTDDIPPSDTTTDEIPPSDTTTDDIPPSDTTADASPADDTATDEIPPSDTADESPAGDTTGSGAAAEPATSRESAPAADAEPLAEPAASKPAPEPDPAPVSAIPAAVADAFTWMSDPRIAGIVGGQEPTGESAPDFAWLTGPTTALPTTTSKSATPAEPETAPEPPDLRRPQTLDDWLGTAPAADAPARPSRPSTLGDLPTPPPRSAEPTPVEESAATEAPTSPDLPPAPAEPVAEAQPEQAQGLQPAIDTATTPADPPLETPAVIPAPDAAPVSASGRRPQTLDEWLSGASPLVTPPAGPVQPERRPQTLGDLSPVSSIPVSAAPTRRPQTLDEWLHGNPAQPRPQSLDDWVTGENREVTPRTPAPEAPAARPRTLSDLPADDNRPVSSAAVRPRTLGDLPTGDNRPTSSAGPRPQSLSDWLTGATAPARRPATLADHSPGPHRPRPANGDRTGGNDNTPPGDHPATNDRADGGDPAEPGDRPANSGPASAGRRPDREADPDPTVS</sequence>
<feature type="transmembrane region" description="Helical" evidence="8">
    <location>
        <begin position="508"/>
        <end position="530"/>
    </location>
</feature>
<dbReference type="Pfam" id="PF03176">
    <property type="entry name" value="MMPL"/>
    <property type="match status" value="2"/>
</dbReference>
<feature type="compositionally biased region" description="Low complexity" evidence="7">
    <location>
        <begin position="1353"/>
        <end position="1367"/>
    </location>
</feature>
<feature type="compositionally biased region" description="Low complexity" evidence="7">
    <location>
        <begin position="1003"/>
        <end position="1021"/>
    </location>
</feature>
<feature type="region of interest" description="Disordered" evidence="7">
    <location>
        <begin position="692"/>
        <end position="715"/>
    </location>
</feature>
<dbReference type="RefSeq" id="WP_284920635.1">
    <property type="nucleotide sequence ID" value="NZ_CP126980.1"/>
</dbReference>
<keyword evidence="11" id="KW-1185">Reference proteome</keyword>
<evidence type="ECO:0000256" key="6">
    <source>
        <dbReference type="ARBA" id="ARBA00023136"/>
    </source>
</evidence>
<keyword evidence="3" id="KW-1003">Cell membrane</keyword>
<reference evidence="10 11" key="1">
    <citation type="submission" date="2023-06" db="EMBL/GenBank/DDBJ databases">
        <authorList>
            <person name="Yushchuk O."/>
            <person name="Binda E."/>
            <person name="Ruckert-Reed C."/>
            <person name="Fedorenko V."/>
            <person name="Kalinowski J."/>
            <person name="Marinelli F."/>
        </authorList>
    </citation>
    <scope>NUCLEOTIDE SEQUENCE [LARGE SCALE GENOMIC DNA]</scope>
    <source>
        <strain evidence="10 11">NRRL 3884</strain>
    </source>
</reference>
<keyword evidence="5 8" id="KW-1133">Transmembrane helix</keyword>
<organism evidence="10 11">
    <name type="scientific">Actinoplanes oblitus</name>
    <dbReference type="NCBI Taxonomy" id="3040509"/>
    <lineage>
        <taxon>Bacteria</taxon>
        <taxon>Bacillati</taxon>
        <taxon>Actinomycetota</taxon>
        <taxon>Actinomycetes</taxon>
        <taxon>Micromonosporales</taxon>
        <taxon>Micromonosporaceae</taxon>
        <taxon>Actinoplanes</taxon>
    </lineage>
</organism>
<dbReference type="InterPro" id="IPR004869">
    <property type="entry name" value="MMPL_dom"/>
</dbReference>
<feature type="transmembrane region" description="Helical" evidence="8">
    <location>
        <begin position="279"/>
        <end position="300"/>
    </location>
</feature>
<feature type="compositionally biased region" description="Low complexity" evidence="7">
    <location>
        <begin position="1193"/>
        <end position="1207"/>
    </location>
</feature>
<dbReference type="InterPro" id="IPR000731">
    <property type="entry name" value="SSD"/>
</dbReference>
<proteinExistence type="inferred from homology"/>
<feature type="compositionally biased region" description="Acidic residues" evidence="7">
    <location>
        <begin position="832"/>
        <end position="844"/>
    </location>
</feature>
<evidence type="ECO:0000256" key="4">
    <source>
        <dbReference type="ARBA" id="ARBA00022692"/>
    </source>
</evidence>
<dbReference type="PANTHER" id="PTHR33406">
    <property type="entry name" value="MEMBRANE PROTEIN MJ1562-RELATED"/>
    <property type="match status" value="1"/>
</dbReference>
<feature type="transmembrane region" description="Helical" evidence="8">
    <location>
        <begin position="185"/>
        <end position="218"/>
    </location>
</feature>
<feature type="transmembrane region" description="Helical" evidence="8">
    <location>
        <begin position="363"/>
        <end position="380"/>
    </location>
</feature>
<feature type="compositionally biased region" description="Low complexity" evidence="7">
    <location>
        <begin position="927"/>
        <end position="969"/>
    </location>
</feature>
<evidence type="ECO:0000256" key="5">
    <source>
        <dbReference type="ARBA" id="ARBA00022989"/>
    </source>
</evidence>
<keyword evidence="4 8" id="KW-0812">Transmembrane</keyword>
<comment type="subcellular location">
    <subcellularLocation>
        <location evidence="1">Cell membrane</location>
        <topology evidence="1">Multi-pass membrane protein</topology>
    </subcellularLocation>
</comment>
<dbReference type="Gene3D" id="1.20.1640.10">
    <property type="entry name" value="Multidrug efflux transporter AcrB transmembrane domain"/>
    <property type="match status" value="2"/>
</dbReference>
<evidence type="ECO:0000256" key="2">
    <source>
        <dbReference type="ARBA" id="ARBA00010157"/>
    </source>
</evidence>
<dbReference type="EMBL" id="CP126980">
    <property type="protein sequence ID" value="WIM99196.1"/>
    <property type="molecule type" value="Genomic_DNA"/>
</dbReference>
<feature type="transmembrane region" description="Helical" evidence="8">
    <location>
        <begin position="306"/>
        <end position="330"/>
    </location>
</feature>
<keyword evidence="6 8" id="KW-0472">Membrane</keyword>
<evidence type="ECO:0000256" key="1">
    <source>
        <dbReference type="ARBA" id="ARBA00004651"/>
    </source>
</evidence>
<feature type="compositionally biased region" description="Low complexity" evidence="7">
    <location>
        <begin position="1069"/>
        <end position="1090"/>
    </location>
</feature>
<evidence type="ECO:0000256" key="7">
    <source>
        <dbReference type="SAM" id="MobiDB-lite"/>
    </source>
</evidence>
<feature type="domain" description="SSD" evidence="9">
    <location>
        <begin position="210"/>
        <end position="329"/>
    </location>
</feature>
<name>A0ABY8WQD5_9ACTN</name>
<feature type="region of interest" description="Disordered" evidence="7">
    <location>
        <begin position="766"/>
        <end position="1033"/>
    </location>
</feature>
<dbReference type="PROSITE" id="PS50156">
    <property type="entry name" value="SSD"/>
    <property type="match status" value="1"/>
</dbReference>
<feature type="transmembrane region" description="Helical" evidence="8">
    <location>
        <begin position="230"/>
        <end position="249"/>
    </location>
</feature>
<comment type="similarity">
    <text evidence="2">Belongs to the resistance-nodulation-cell division (RND) (TC 2.A.6) family. MmpL subfamily.</text>
</comment>
<dbReference type="PANTHER" id="PTHR33406:SF11">
    <property type="entry name" value="MEMBRANE PROTEIN SCO6666-RELATED"/>
    <property type="match status" value="1"/>
</dbReference>
<gene>
    <name evidence="10" type="ORF">ACTOB_002840</name>
</gene>
<feature type="transmembrane region" description="Helical" evidence="8">
    <location>
        <begin position="573"/>
        <end position="593"/>
    </location>
</feature>
<protein>
    <submittedName>
        <fullName evidence="10">MMPL family transporter</fullName>
    </submittedName>
</protein>
<dbReference type="InterPro" id="IPR050545">
    <property type="entry name" value="Mycobact_MmpL"/>
</dbReference>
<evidence type="ECO:0000259" key="9">
    <source>
        <dbReference type="PROSITE" id="PS50156"/>
    </source>
</evidence>
<dbReference type="SUPFAM" id="SSF82866">
    <property type="entry name" value="Multidrug efflux transporter AcrB transmembrane domain"/>
    <property type="match status" value="2"/>
</dbReference>
<feature type="compositionally biased region" description="Low complexity" evidence="7">
    <location>
        <begin position="1162"/>
        <end position="1173"/>
    </location>
</feature>
<feature type="transmembrane region" description="Helical" evidence="8">
    <location>
        <begin position="535"/>
        <end position="553"/>
    </location>
</feature>
<feature type="compositionally biased region" description="Low complexity" evidence="7">
    <location>
        <begin position="1245"/>
        <end position="1256"/>
    </location>
</feature>
<feature type="compositionally biased region" description="Polar residues" evidence="7">
    <location>
        <begin position="1336"/>
        <end position="1351"/>
    </location>
</feature>
<feature type="compositionally biased region" description="Low complexity" evidence="7">
    <location>
        <begin position="773"/>
        <end position="831"/>
    </location>
</feature>
<evidence type="ECO:0000256" key="3">
    <source>
        <dbReference type="ARBA" id="ARBA00022475"/>
    </source>
</evidence>
<evidence type="ECO:0000313" key="11">
    <source>
        <dbReference type="Proteomes" id="UP001240150"/>
    </source>
</evidence>